<sequence length="98" mass="10556">MGCQDWREQVLTSAAGSGNQSLHPDVPYFKGLTVSVHTALLDVTADMGPTYFCPCTGEALRRDEWPASAAMKMSILKKKDSKYDVVAIRETGSEGSGS</sequence>
<dbReference type="Proteomes" id="UP001189429">
    <property type="component" value="Unassembled WGS sequence"/>
</dbReference>
<organism evidence="1 2">
    <name type="scientific">Prorocentrum cordatum</name>
    <dbReference type="NCBI Taxonomy" id="2364126"/>
    <lineage>
        <taxon>Eukaryota</taxon>
        <taxon>Sar</taxon>
        <taxon>Alveolata</taxon>
        <taxon>Dinophyceae</taxon>
        <taxon>Prorocentrales</taxon>
        <taxon>Prorocentraceae</taxon>
        <taxon>Prorocentrum</taxon>
    </lineage>
</organism>
<gene>
    <name evidence="1" type="ORF">PCOR1329_LOCUS19974</name>
</gene>
<proteinExistence type="predicted"/>
<evidence type="ECO:0000313" key="2">
    <source>
        <dbReference type="Proteomes" id="UP001189429"/>
    </source>
</evidence>
<name>A0ABN9RF57_9DINO</name>
<keyword evidence="2" id="KW-1185">Reference proteome</keyword>
<evidence type="ECO:0000313" key="1">
    <source>
        <dbReference type="EMBL" id="CAK0817335.1"/>
    </source>
</evidence>
<dbReference type="SUPFAM" id="SSF51197">
    <property type="entry name" value="Clavaminate synthase-like"/>
    <property type="match status" value="1"/>
</dbReference>
<reference evidence="1" key="1">
    <citation type="submission" date="2023-10" db="EMBL/GenBank/DDBJ databases">
        <authorList>
            <person name="Chen Y."/>
            <person name="Shah S."/>
            <person name="Dougan E. K."/>
            <person name="Thang M."/>
            <person name="Chan C."/>
        </authorList>
    </citation>
    <scope>NUCLEOTIDE SEQUENCE [LARGE SCALE GENOMIC DNA]</scope>
</reference>
<comment type="caution">
    <text evidence="1">The sequence shown here is derived from an EMBL/GenBank/DDBJ whole genome shotgun (WGS) entry which is preliminary data.</text>
</comment>
<dbReference type="EMBL" id="CAUYUJ010006435">
    <property type="protein sequence ID" value="CAK0817335.1"/>
    <property type="molecule type" value="Genomic_DNA"/>
</dbReference>
<accession>A0ABN9RF57</accession>
<dbReference type="Gene3D" id="2.60.120.620">
    <property type="entry name" value="q2cbj1_9rhob like domain"/>
    <property type="match status" value="1"/>
</dbReference>
<protein>
    <recommendedName>
        <fullName evidence="3">Replication termination factor 2</fullName>
    </recommendedName>
</protein>
<evidence type="ECO:0008006" key="3">
    <source>
        <dbReference type="Google" id="ProtNLM"/>
    </source>
</evidence>